<dbReference type="KEGG" id="rul:UC8_06770"/>
<evidence type="ECO:0000256" key="1">
    <source>
        <dbReference type="ARBA" id="ARBA00022729"/>
    </source>
</evidence>
<dbReference type="GO" id="GO:0015159">
    <property type="term" value="F:polysaccharide transmembrane transporter activity"/>
    <property type="evidence" value="ECO:0007669"/>
    <property type="project" value="InterPro"/>
</dbReference>
<dbReference type="InterPro" id="IPR049712">
    <property type="entry name" value="Poly_export"/>
</dbReference>
<name>A0A5B9QL37_9BACT</name>
<dbReference type="AlphaFoldDB" id="A0A5B9QL37"/>
<evidence type="ECO:0000313" key="4">
    <source>
        <dbReference type="Proteomes" id="UP000325286"/>
    </source>
</evidence>
<feature type="domain" description="Polysaccharide export protein N-terminal" evidence="2">
    <location>
        <begin position="68"/>
        <end position="162"/>
    </location>
</feature>
<dbReference type="PANTHER" id="PTHR33619">
    <property type="entry name" value="POLYSACCHARIDE EXPORT PROTEIN GFCE-RELATED"/>
    <property type="match status" value="1"/>
</dbReference>
<dbReference type="PANTHER" id="PTHR33619:SF3">
    <property type="entry name" value="POLYSACCHARIDE EXPORT PROTEIN GFCE-RELATED"/>
    <property type="match status" value="1"/>
</dbReference>
<evidence type="ECO:0000313" key="3">
    <source>
        <dbReference type="EMBL" id="QEG38719.1"/>
    </source>
</evidence>
<accession>A0A5B9QL37</accession>
<dbReference type="EMBL" id="CP042914">
    <property type="protein sequence ID" value="QEG38719.1"/>
    <property type="molecule type" value="Genomic_DNA"/>
</dbReference>
<dbReference type="OrthoDB" id="233929at2"/>
<proteinExistence type="predicted"/>
<sequence>MNQSINPIPARLTARVYQLVTVLLAVACLLPTGCAIRGAVPASQLPDMLRAPRREDKIPLDLSLLSQPKPAEHVVQPGDVLGIYIEDIFGGRNQLPAVAYLPGNNGAANLLREPAVGQPVEVMADGTIRLPMADPIYVAGLSLPQVHDRIHQVYVRQRKLLRAGKDNISVNLIRSRSQRVMVIREDSSALSPTVTRDDTRLVTRRGSAELLELPAYENDVLHALVGSGGLPGLDGLDEVWILRARQTGSEQMQQAVAMLTNGESMDAVSQCVGGAGHVLRIPLRLRPQEPLPFGPQDVLLYDNDVLFVPARDDEYFLTGGLLSGAKIPLPRDHDVDVLEAIAIANGHVDGPVAATTSFVNGPGNIFPPSRVLLVRRWGRDQQMKIEVDINVAIDDPRERVIIQPGDLLILKYTPSEILLNAALNTVNFNYSLNNN</sequence>
<dbReference type="Gene3D" id="3.30.1950.10">
    <property type="entry name" value="wza like domain"/>
    <property type="match status" value="1"/>
</dbReference>
<dbReference type="Pfam" id="PF02563">
    <property type="entry name" value="Poly_export"/>
    <property type="match status" value="1"/>
</dbReference>
<dbReference type="RefSeq" id="WP_148080081.1">
    <property type="nucleotide sequence ID" value="NZ_CP042914.1"/>
</dbReference>
<organism evidence="3 4">
    <name type="scientific">Roseimaritima ulvae</name>
    <dbReference type="NCBI Taxonomy" id="980254"/>
    <lineage>
        <taxon>Bacteria</taxon>
        <taxon>Pseudomonadati</taxon>
        <taxon>Planctomycetota</taxon>
        <taxon>Planctomycetia</taxon>
        <taxon>Pirellulales</taxon>
        <taxon>Pirellulaceae</taxon>
        <taxon>Roseimaritima</taxon>
    </lineage>
</organism>
<protein>
    <submittedName>
        <fullName evidence="3">Polysaccharide biosynthesis/export protein</fullName>
    </submittedName>
</protein>
<keyword evidence="4" id="KW-1185">Reference proteome</keyword>
<dbReference type="InterPro" id="IPR003715">
    <property type="entry name" value="Poly_export_N"/>
</dbReference>
<evidence type="ECO:0000259" key="2">
    <source>
        <dbReference type="Pfam" id="PF02563"/>
    </source>
</evidence>
<gene>
    <name evidence="3" type="ORF">UC8_06770</name>
</gene>
<reference evidence="3 4" key="1">
    <citation type="submission" date="2019-08" db="EMBL/GenBank/DDBJ databases">
        <title>Deep-cultivation of Planctomycetes and their phenomic and genomic characterization uncovers novel biology.</title>
        <authorList>
            <person name="Wiegand S."/>
            <person name="Jogler M."/>
            <person name="Boedeker C."/>
            <person name="Pinto D."/>
            <person name="Vollmers J."/>
            <person name="Rivas-Marin E."/>
            <person name="Kohn T."/>
            <person name="Peeters S.H."/>
            <person name="Heuer A."/>
            <person name="Rast P."/>
            <person name="Oberbeckmann S."/>
            <person name="Bunk B."/>
            <person name="Jeske O."/>
            <person name="Meyerdierks A."/>
            <person name="Storesund J.E."/>
            <person name="Kallscheuer N."/>
            <person name="Luecker S."/>
            <person name="Lage O.M."/>
            <person name="Pohl T."/>
            <person name="Merkel B.J."/>
            <person name="Hornburger P."/>
            <person name="Mueller R.-W."/>
            <person name="Bruemmer F."/>
            <person name="Labrenz M."/>
            <person name="Spormann A.M."/>
            <person name="Op den Camp H."/>
            <person name="Overmann J."/>
            <person name="Amann R."/>
            <person name="Jetten M.S.M."/>
            <person name="Mascher T."/>
            <person name="Medema M.H."/>
            <person name="Devos D.P."/>
            <person name="Kaster A.-K."/>
            <person name="Ovreas L."/>
            <person name="Rohde M."/>
            <person name="Galperin M.Y."/>
            <person name="Jogler C."/>
        </authorList>
    </citation>
    <scope>NUCLEOTIDE SEQUENCE [LARGE SCALE GENOMIC DNA]</scope>
    <source>
        <strain evidence="3 4">UC8</strain>
    </source>
</reference>
<dbReference type="Proteomes" id="UP000325286">
    <property type="component" value="Chromosome"/>
</dbReference>
<keyword evidence="1" id="KW-0732">Signal</keyword>